<comment type="caution">
    <text evidence="1">The sequence shown here is derived from an EMBL/GenBank/DDBJ whole genome shotgun (WGS) entry which is preliminary data.</text>
</comment>
<keyword evidence="2" id="KW-1185">Reference proteome</keyword>
<accession>A0ACB0IT07</accession>
<gene>
    <name evidence="1" type="ORF">MILVUS5_LOCUS5693</name>
</gene>
<evidence type="ECO:0000313" key="2">
    <source>
        <dbReference type="Proteomes" id="UP001177021"/>
    </source>
</evidence>
<organism evidence="1 2">
    <name type="scientific">Trifolium pratense</name>
    <name type="common">Red clover</name>
    <dbReference type="NCBI Taxonomy" id="57577"/>
    <lineage>
        <taxon>Eukaryota</taxon>
        <taxon>Viridiplantae</taxon>
        <taxon>Streptophyta</taxon>
        <taxon>Embryophyta</taxon>
        <taxon>Tracheophyta</taxon>
        <taxon>Spermatophyta</taxon>
        <taxon>Magnoliopsida</taxon>
        <taxon>eudicotyledons</taxon>
        <taxon>Gunneridae</taxon>
        <taxon>Pentapetalae</taxon>
        <taxon>rosids</taxon>
        <taxon>fabids</taxon>
        <taxon>Fabales</taxon>
        <taxon>Fabaceae</taxon>
        <taxon>Papilionoideae</taxon>
        <taxon>50 kb inversion clade</taxon>
        <taxon>NPAAA clade</taxon>
        <taxon>Hologalegina</taxon>
        <taxon>IRL clade</taxon>
        <taxon>Trifolieae</taxon>
        <taxon>Trifolium</taxon>
    </lineage>
</organism>
<evidence type="ECO:0000313" key="1">
    <source>
        <dbReference type="EMBL" id="CAJ2634902.1"/>
    </source>
</evidence>
<dbReference type="EMBL" id="CASHSV030000002">
    <property type="protein sequence ID" value="CAJ2634902.1"/>
    <property type="molecule type" value="Genomic_DNA"/>
</dbReference>
<name>A0ACB0IT07_TRIPR</name>
<reference evidence="1" key="1">
    <citation type="submission" date="2023-10" db="EMBL/GenBank/DDBJ databases">
        <authorList>
            <person name="Rodriguez Cubillos JULIANA M."/>
            <person name="De Vega J."/>
        </authorList>
    </citation>
    <scope>NUCLEOTIDE SEQUENCE</scope>
</reference>
<sequence length="178" mass="19494">MSLLQKKKRRLSACSPAKKNGNITNFFVVPPRVKQEEVSFSLDQANSNYSQNVTADSVAPSVKQDKASYCAYNAKSIDCVDSSAEKVTPPQENNSLVGFPTQEIKKSAEPLSNPGSFICREGVSEANSSGTKEQHQEPKPWTMIHLNLPVSPEADVDEPFVNEMTEIQKSETGKESGE</sequence>
<proteinExistence type="predicted"/>
<dbReference type="Proteomes" id="UP001177021">
    <property type="component" value="Unassembled WGS sequence"/>
</dbReference>
<protein>
    <submittedName>
        <fullName evidence="1">Uncharacterized protein</fullName>
    </submittedName>
</protein>